<reference evidence="7 8" key="1">
    <citation type="submission" date="2019-01" db="EMBL/GenBank/DDBJ databases">
        <title>Nuclear Genome Assembly of the Microalgal Biofuel strain Nannochloropsis salina CCMP1776.</title>
        <authorList>
            <person name="Hovde B."/>
        </authorList>
    </citation>
    <scope>NUCLEOTIDE SEQUENCE [LARGE SCALE GENOMIC DNA]</scope>
    <source>
        <strain evidence="7 8">CCMP1776</strain>
    </source>
</reference>
<evidence type="ECO:0000259" key="5">
    <source>
        <dbReference type="PROSITE" id="PS50968"/>
    </source>
</evidence>
<dbReference type="InterPro" id="IPR011053">
    <property type="entry name" value="Single_hybrid_motif"/>
</dbReference>
<dbReference type="PROSITE" id="PS50968">
    <property type="entry name" value="BIOTINYL_LIPOYL"/>
    <property type="match status" value="1"/>
</dbReference>
<dbReference type="InterPro" id="IPR045257">
    <property type="entry name" value="E2/Pdx1"/>
</dbReference>
<feature type="region of interest" description="Disordered" evidence="4">
    <location>
        <begin position="204"/>
        <end position="247"/>
    </location>
</feature>
<dbReference type="PANTHER" id="PTHR23151:SF90">
    <property type="entry name" value="DIHYDROLIPOYLLYSINE-RESIDUE ACETYLTRANSFERASE COMPONENT OF PYRUVATE DEHYDROGENASE COMPLEX, MITOCHONDRIAL-RELATED"/>
    <property type="match status" value="1"/>
</dbReference>
<dbReference type="GO" id="GO:0016746">
    <property type="term" value="F:acyltransferase activity"/>
    <property type="evidence" value="ECO:0007669"/>
    <property type="project" value="UniProtKB-KW"/>
</dbReference>
<dbReference type="InterPro" id="IPR023213">
    <property type="entry name" value="CAT-like_dom_sf"/>
</dbReference>
<organism evidence="7 8">
    <name type="scientific">Nannochloropsis salina CCMP1776</name>
    <dbReference type="NCBI Taxonomy" id="1027361"/>
    <lineage>
        <taxon>Eukaryota</taxon>
        <taxon>Sar</taxon>
        <taxon>Stramenopiles</taxon>
        <taxon>Ochrophyta</taxon>
        <taxon>Eustigmatophyceae</taxon>
        <taxon>Eustigmatales</taxon>
        <taxon>Monodopsidaceae</taxon>
        <taxon>Microchloropsis</taxon>
        <taxon>Microchloropsis salina</taxon>
    </lineage>
</organism>
<evidence type="ECO:0000259" key="6">
    <source>
        <dbReference type="PROSITE" id="PS51826"/>
    </source>
</evidence>
<accession>A0A4D9D8E2</accession>
<feature type="compositionally biased region" description="Pro residues" evidence="4">
    <location>
        <begin position="136"/>
        <end position="152"/>
    </location>
</feature>
<dbReference type="SUPFAM" id="SSF51230">
    <property type="entry name" value="Single hybrid motif"/>
    <property type="match status" value="1"/>
</dbReference>
<feature type="domain" description="Peripheral subunit-binding (PSBD)" evidence="6">
    <location>
        <begin position="160"/>
        <end position="198"/>
    </location>
</feature>
<dbReference type="GO" id="GO:0005739">
    <property type="term" value="C:mitochondrion"/>
    <property type="evidence" value="ECO:0007669"/>
    <property type="project" value="TreeGrafter"/>
</dbReference>
<dbReference type="InterPro" id="IPR004167">
    <property type="entry name" value="PSBD"/>
</dbReference>
<feature type="region of interest" description="Disordered" evidence="4">
    <location>
        <begin position="122"/>
        <end position="158"/>
    </location>
</feature>
<dbReference type="CDD" id="cd06849">
    <property type="entry name" value="lipoyl_domain"/>
    <property type="match status" value="1"/>
</dbReference>
<protein>
    <recommendedName>
        <fullName evidence="3">Dihydrolipoamide acetyltransferase component of pyruvate dehydrogenase complex</fullName>
        <ecNumber evidence="3">2.3.1.-</ecNumber>
    </recommendedName>
</protein>
<comment type="similarity">
    <text evidence="1 3">Belongs to the 2-oxoacid dehydrogenase family.</text>
</comment>
<keyword evidence="3" id="KW-0012">Acyltransferase</keyword>
<dbReference type="OrthoDB" id="537444at2759"/>
<feature type="domain" description="Lipoyl-binding" evidence="5">
    <location>
        <begin position="24"/>
        <end position="101"/>
    </location>
</feature>
<feature type="compositionally biased region" description="Low complexity" evidence="4">
    <location>
        <begin position="122"/>
        <end position="135"/>
    </location>
</feature>
<evidence type="ECO:0000256" key="4">
    <source>
        <dbReference type="SAM" id="MobiDB-lite"/>
    </source>
</evidence>
<dbReference type="EMBL" id="SDOX01000017">
    <property type="protein sequence ID" value="TFJ84869.1"/>
    <property type="molecule type" value="Genomic_DNA"/>
</dbReference>
<dbReference type="Gene3D" id="4.10.320.10">
    <property type="entry name" value="E3-binding domain"/>
    <property type="match status" value="1"/>
</dbReference>
<dbReference type="SUPFAM" id="SSF52777">
    <property type="entry name" value="CoA-dependent acyltransferases"/>
    <property type="match status" value="1"/>
</dbReference>
<evidence type="ECO:0000313" key="8">
    <source>
        <dbReference type="Proteomes" id="UP000355283"/>
    </source>
</evidence>
<comment type="cofactor">
    <cofactor evidence="3">
        <name>(R)-lipoate</name>
        <dbReference type="ChEBI" id="CHEBI:83088"/>
    </cofactor>
</comment>
<evidence type="ECO:0000256" key="2">
    <source>
        <dbReference type="ARBA" id="ARBA00022823"/>
    </source>
</evidence>
<dbReference type="FunFam" id="2.40.50.100:FF:000010">
    <property type="entry name" value="Acetyltransferase component of pyruvate dehydrogenase complex"/>
    <property type="match status" value="1"/>
</dbReference>
<dbReference type="PANTHER" id="PTHR23151">
    <property type="entry name" value="DIHYDROLIPOAMIDE ACETYL/SUCCINYL-TRANSFERASE-RELATED"/>
    <property type="match status" value="1"/>
</dbReference>
<gene>
    <name evidence="7" type="ORF">NSK_003901</name>
</gene>
<dbReference type="InterPro" id="IPR000089">
    <property type="entry name" value="Biotin_lipoyl"/>
</dbReference>
<sequence>MGFYAGRKSACLMSRRGFADLPEVSTIVMPALSPTMTHGTISEWTKKPGDVCEAGDVLCEIETDKAVVAFDVQDECVLAKILEEAKGREIQVGMPVALSVEDKAAYEAFVEADKAGKIATPSAEALPSPTASSTSPPAPSLPASPPPSPPTPTAHLGDFALSPAARHLLHSRHLTLSAEVHGTGKGGRLTKGDVIQAIANGQVTAQAPRQAAPASTAPPPPSTPPKAQAAALAAVPPPPPGLDPAQVRIPTIQAGPGAFSDTKNSNMRKVIARRLAESKATVPHAYETVDCEIDAVLLFRKQMQRDFEVNVSVNDFIIRSAALALRDVPEANAFWDGPKGTAVPKEDVDISVAVATPAGLITPIISGSDRRRLSEISATMKDLAGRARQGKLKPEEFQGGSFTISNLGMFGIDEFSAVINPPQAAIMAVGRGAKRVRAPPYLPNQHAGNLKPYTATVMTATLSFDRRVLDEALAAQFLQAFKSYMSRPELLLL</sequence>
<dbReference type="Pfam" id="PF00364">
    <property type="entry name" value="Biotin_lipoyl"/>
    <property type="match status" value="1"/>
</dbReference>
<keyword evidence="2 3" id="KW-0450">Lipoyl</keyword>
<dbReference type="EC" id="2.3.1.-" evidence="3"/>
<dbReference type="Gene3D" id="3.30.559.10">
    <property type="entry name" value="Chloramphenicol acetyltransferase-like domain"/>
    <property type="match status" value="1"/>
</dbReference>
<dbReference type="SUPFAM" id="SSF47005">
    <property type="entry name" value="Peripheral subunit-binding domain of 2-oxo acid dehydrogenase complex"/>
    <property type="match status" value="1"/>
</dbReference>
<proteinExistence type="inferred from homology"/>
<dbReference type="GO" id="GO:0006086">
    <property type="term" value="P:pyruvate decarboxylation to acetyl-CoA"/>
    <property type="evidence" value="ECO:0007669"/>
    <property type="project" value="InterPro"/>
</dbReference>
<name>A0A4D9D8E2_9STRA</name>
<feature type="compositionally biased region" description="Low complexity" evidence="4">
    <location>
        <begin position="225"/>
        <end position="234"/>
    </location>
</feature>
<dbReference type="Pfam" id="PF00198">
    <property type="entry name" value="2-oxoacid_dh"/>
    <property type="match status" value="1"/>
</dbReference>
<dbReference type="InterPro" id="IPR036625">
    <property type="entry name" value="E3-bd_dom_sf"/>
</dbReference>
<dbReference type="InterPro" id="IPR001078">
    <property type="entry name" value="2-oxoacid_DH_actylTfrase"/>
</dbReference>
<keyword evidence="3" id="KW-0808">Transferase</keyword>
<feature type="compositionally biased region" description="Low complexity" evidence="4">
    <location>
        <begin position="204"/>
        <end position="215"/>
    </location>
</feature>
<keyword evidence="8" id="KW-1185">Reference proteome</keyword>
<dbReference type="GO" id="GO:0045254">
    <property type="term" value="C:pyruvate dehydrogenase complex"/>
    <property type="evidence" value="ECO:0007669"/>
    <property type="project" value="InterPro"/>
</dbReference>
<dbReference type="Proteomes" id="UP000355283">
    <property type="component" value="Unassembled WGS sequence"/>
</dbReference>
<evidence type="ECO:0000256" key="3">
    <source>
        <dbReference type="RuleBase" id="RU003423"/>
    </source>
</evidence>
<comment type="caution">
    <text evidence="7">The sequence shown here is derived from an EMBL/GenBank/DDBJ whole genome shotgun (WGS) entry which is preliminary data.</text>
</comment>
<evidence type="ECO:0000256" key="1">
    <source>
        <dbReference type="ARBA" id="ARBA00007317"/>
    </source>
</evidence>
<dbReference type="PROSITE" id="PS51826">
    <property type="entry name" value="PSBD"/>
    <property type="match status" value="1"/>
</dbReference>
<dbReference type="AlphaFoldDB" id="A0A4D9D8E2"/>
<dbReference type="Gene3D" id="2.40.50.100">
    <property type="match status" value="1"/>
</dbReference>
<evidence type="ECO:0000313" key="7">
    <source>
        <dbReference type="EMBL" id="TFJ84869.1"/>
    </source>
</evidence>
<dbReference type="Pfam" id="PF02817">
    <property type="entry name" value="E3_binding"/>
    <property type="match status" value="1"/>
</dbReference>